<organism evidence="2 3">
    <name type="scientific">Canavalia gladiata</name>
    <name type="common">Sword bean</name>
    <name type="synonym">Dolichos gladiatus</name>
    <dbReference type="NCBI Taxonomy" id="3824"/>
    <lineage>
        <taxon>Eukaryota</taxon>
        <taxon>Viridiplantae</taxon>
        <taxon>Streptophyta</taxon>
        <taxon>Embryophyta</taxon>
        <taxon>Tracheophyta</taxon>
        <taxon>Spermatophyta</taxon>
        <taxon>Magnoliopsida</taxon>
        <taxon>eudicotyledons</taxon>
        <taxon>Gunneridae</taxon>
        <taxon>Pentapetalae</taxon>
        <taxon>rosids</taxon>
        <taxon>fabids</taxon>
        <taxon>Fabales</taxon>
        <taxon>Fabaceae</taxon>
        <taxon>Papilionoideae</taxon>
        <taxon>50 kb inversion clade</taxon>
        <taxon>NPAAA clade</taxon>
        <taxon>indigoferoid/millettioid clade</taxon>
        <taxon>Phaseoleae</taxon>
        <taxon>Canavalia</taxon>
    </lineage>
</organism>
<evidence type="ECO:0000256" key="1">
    <source>
        <dbReference type="SAM" id="SignalP"/>
    </source>
</evidence>
<keyword evidence="1" id="KW-0732">Signal</keyword>
<gene>
    <name evidence="2" type="ORF">VNO77_03400</name>
</gene>
<accession>A0AAN9MVA6</accession>
<keyword evidence="3" id="KW-1185">Reference proteome</keyword>
<evidence type="ECO:0000313" key="3">
    <source>
        <dbReference type="Proteomes" id="UP001367508"/>
    </source>
</evidence>
<evidence type="ECO:0000313" key="2">
    <source>
        <dbReference type="EMBL" id="KAK7361347.1"/>
    </source>
</evidence>
<proteinExistence type="predicted"/>
<feature type="signal peptide" evidence="1">
    <location>
        <begin position="1"/>
        <end position="26"/>
    </location>
</feature>
<dbReference type="Proteomes" id="UP001367508">
    <property type="component" value="Unassembled WGS sequence"/>
</dbReference>
<name>A0AAN9MVA6_CANGL</name>
<dbReference type="AlphaFoldDB" id="A0AAN9MVA6"/>
<reference evidence="2 3" key="1">
    <citation type="submission" date="2024-01" db="EMBL/GenBank/DDBJ databases">
        <title>The genomes of 5 underutilized Papilionoideae crops provide insights into root nodulation and disease resistanc.</title>
        <authorList>
            <person name="Jiang F."/>
        </authorList>
    </citation>
    <scope>NUCLEOTIDE SEQUENCE [LARGE SCALE GENOMIC DNA]</scope>
    <source>
        <strain evidence="2">LVBAO_FW01</strain>
        <tissue evidence="2">Leaves</tissue>
    </source>
</reference>
<comment type="caution">
    <text evidence="2">The sequence shown here is derived from an EMBL/GenBank/DDBJ whole genome shotgun (WGS) entry which is preliminary data.</text>
</comment>
<dbReference type="EMBL" id="JAYMYQ010000001">
    <property type="protein sequence ID" value="KAK7361347.1"/>
    <property type="molecule type" value="Genomic_DNA"/>
</dbReference>
<feature type="chain" id="PRO_5042953542" evidence="1">
    <location>
        <begin position="27"/>
        <end position="140"/>
    </location>
</feature>
<sequence length="140" mass="15204">MYPNKTCVLGRMLLLLSLGVLDLVERTCPVPAPTYPQVSPYAGEQETPEVCPTRCGTCSSLYRVLLPWHPLDVHSAIFGPRLLRRPRLPIKTAVEALFLVSAPVVSYERARVCVAPYGLTAFLVGLALATLDEANKAVAA</sequence>
<protein>
    <submittedName>
        <fullName evidence="2">Uncharacterized protein</fullName>
    </submittedName>
</protein>